<proteinExistence type="predicted"/>
<dbReference type="AlphaFoldDB" id="A0AA38HAT0"/>
<reference evidence="3" key="1">
    <citation type="journal article" date="2022" name="G3 (Bethesda)">
        <title>High quality genome of the basidiomycete yeast Dioszegia hungarica PDD-24b-2 isolated from cloud water.</title>
        <authorList>
            <person name="Jarrige D."/>
            <person name="Haridas S."/>
            <person name="Bleykasten-Grosshans C."/>
            <person name="Joly M."/>
            <person name="Nadalig T."/>
            <person name="Sancelme M."/>
            <person name="Vuilleumier S."/>
            <person name="Grigoriev I.V."/>
            <person name="Amato P."/>
            <person name="Bringel F."/>
        </authorList>
    </citation>
    <scope>NUCLEOTIDE SEQUENCE</scope>
    <source>
        <strain evidence="3">PDD-24b-2</strain>
    </source>
</reference>
<feature type="compositionally biased region" description="Polar residues" evidence="2">
    <location>
        <begin position="11"/>
        <end position="24"/>
    </location>
</feature>
<keyword evidence="1" id="KW-0175">Coiled coil</keyword>
<dbReference type="GeneID" id="77731623"/>
<comment type="caution">
    <text evidence="3">The sequence shown here is derived from an EMBL/GenBank/DDBJ whole genome shotgun (WGS) entry which is preliminary data.</text>
</comment>
<accession>A0AA38HAT0</accession>
<evidence type="ECO:0000256" key="2">
    <source>
        <dbReference type="SAM" id="MobiDB-lite"/>
    </source>
</evidence>
<evidence type="ECO:0000313" key="4">
    <source>
        <dbReference type="Proteomes" id="UP001164286"/>
    </source>
</evidence>
<sequence length="646" mass="71717">MMAQRYRQPLLQKQKQDQNVQPLSPQQAVHAWSIDQLLRSIVLDDWRRSGKLGEDTRGEMYRDVYHTVFNNARTQADDGKAYIEEVIDALETYLETNSVATQWTVAGIPRLLYTQARARRNPFTRRVIAGKNLEGGRHCEPLVFENLVPILVGLACGTAGPDDFLAAGVDASMLVELQTTGKWYMKLGPSATFRLSHDVDEGDELFVLSGSTASACPHPKHAERSLSHAPPPDVTISSFTASIGSGPSPTMPIPAPTTSSAHMDLPRSQPAEYSSATCALPTSSPDSSQSAPRKRTRSQMGKRDLVPMSLYRRAVDNTRRLQVTRQQARERVDKLDNQLRVVKGKKCVLKQKLQRERQKGNTLAERLKRHVRVEEEARLARAQAESARLAVEAELTAEAEKRLNDLHSAHAHALTDIRKERDQARTDLEAERRQTKELAASVSRLKADLAQSEDARRSSAAALLQTSTALTAAESAKSKADARCLDIIRDIGAVRGERDALGTQLAEAAKRGENREKEVESELEGAIAARKEADRIANEHHQQLSELRPYYAQSLNRISDLERQLERAKRTAEAQFASERQTADTLMGDVQCMYENMRRWHDGIGRGSGETLRDSNAALSTGAHESACRSSFDILCTLVSQAPRLP</sequence>
<name>A0AA38HAT0_9TREE</name>
<keyword evidence="4" id="KW-1185">Reference proteome</keyword>
<feature type="compositionally biased region" description="Polar residues" evidence="2">
    <location>
        <begin position="271"/>
        <end position="291"/>
    </location>
</feature>
<evidence type="ECO:0000256" key="1">
    <source>
        <dbReference type="SAM" id="Coils"/>
    </source>
</evidence>
<organism evidence="3 4">
    <name type="scientific">Dioszegia hungarica</name>
    <dbReference type="NCBI Taxonomy" id="4972"/>
    <lineage>
        <taxon>Eukaryota</taxon>
        <taxon>Fungi</taxon>
        <taxon>Dikarya</taxon>
        <taxon>Basidiomycota</taxon>
        <taxon>Agaricomycotina</taxon>
        <taxon>Tremellomycetes</taxon>
        <taxon>Tremellales</taxon>
        <taxon>Bulleribasidiaceae</taxon>
        <taxon>Dioszegia</taxon>
    </lineage>
</organism>
<feature type="coiled-coil region" evidence="1">
    <location>
        <begin position="318"/>
        <end position="448"/>
    </location>
</feature>
<dbReference type="RefSeq" id="XP_052947285.1">
    <property type="nucleotide sequence ID" value="XM_053092418.1"/>
</dbReference>
<feature type="region of interest" description="Disordered" evidence="2">
    <location>
        <begin position="240"/>
        <end position="303"/>
    </location>
</feature>
<dbReference type="EMBL" id="JAKWFO010000004">
    <property type="protein sequence ID" value="KAI9637508.1"/>
    <property type="molecule type" value="Genomic_DNA"/>
</dbReference>
<protein>
    <submittedName>
        <fullName evidence="3">Uncharacterized protein</fullName>
    </submittedName>
</protein>
<feature type="coiled-coil region" evidence="1">
    <location>
        <begin position="551"/>
        <end position="578"/>
    </location>
</feature>
<evidence type="ECO:0000313" key="3">
    <source>
        <dbReference type="EMBL" id="KAI9637508.1"/>
    </source>
</evidence>
<feature type="region of interest" description="Disordered" evidence="2">
    <location>
        <begin position="1"/>
        <end position="24"/>
    </location>
</feature>
<dbReference type="Proteomes" id="UP001164286">
    <property type="component" value="Unassembled WGS sequence"/>
</dbReference>
<gene>
    <name evidence="3" type="ORF">MKK02DRAFT_43433</name>
</gene>